<dbReference type="RefSeq" id="XP_026744238.1">
    <property type="nucleotide sequence ID" value="XM_026888437.1"/>
</dbReference>
<dbReference type="KEGG" id="tnl:113505634"/>
<evidence type="ECO:0000256" key="4">
    <source>
        <dbReference type="ARBA" id="ARBA00022833"/>
    </source>
</evidence>
<dbReference type="Pfam" id="PF00096">
    <property type="entry name" value="zf-C2H2"/>
    <property type="match status" value="1"/>
</dbReference>
<dbReference type="FunCoup" id="A0A7E5WTS3">
    <property type="interactions" value="827"/>
</dbReference>
<keyword evidence="4 6" id="KW-0862">Zinc</keyword>
<dbReference type="PROSITE" id="PS50157">
    <property type="entry name" value="ZINC_FINGER_C2H2_2"/>
    <property type="match status" value="5"/>
</dbReference>
<dbReference type="GeneID" id="113505634"/>
<gene>
    <name evidence="10" type="primary">LOC113505634</name>
</gene>
<dbReference type="SUPFAM" id="SSF57716">
    <property type="entry name" value="Glucocorticoid receptor-like (DNA-binding domain)"/>
    <property type="match status" value="1"/>
</dbReference>
<keyword evidence="1 6" id="KW-0479">Metal-binding</keyword>
<protein>
    <submittedName>
        <fullName evidence="10">Zinc finger protein 2-like isoform X1</fullName>
    </submittedName>
</protein>
<evidence type="ECO:0000256" key="2">
    <source>
        <dbReference type="ARBA" id="ARBA00022737"/>
    </source>
</evidence>
<dbReference type="Gene3D" id="3.40.1800.20">
    <property type="match status" value="1"/>
</dbReference>
<feature type="binding site" evidence="6">
    <location>
        <position position="69"/>
    </location>
    <ligand>
        <name>Zn(2+)</name>
        <dbReference type="ChEBI" id="CHEBI:29105"/>
    </ligand>
</feature>
<feature type="domain" description="ZAD" evidence="8">
    <location>
        <begin position="23"/>
        <end position="96"/>
    </location>
</feature>
<reference evidence="10" key="1">
    <citation type="submission" date="2025-08" db="UniProtKB">
        <authorList>
            <consortium name="RefSeq"/>
        </authorList>
    </citation>
    <scope>IDENTIFICATION</scope>
</reference>
<feature type="domain" description="C2H2-type" evidence="7">
    <location>
        <begin position="300"/>
        <end position="328"/>
    </location>
</feature>
<dbReference type="Pfam" id="PF07776">
    <property type="entry name" value="zf-AD"/>
    <property type="match status" value="1"/>
</dbReference>
<evidence type="ECO:0000256" key="6">
    <source>
        <dbReference type="PROSITE-ProRule" id="PRU01263"/>
    </source>
</evidence>
<keyword evidence="2" id="KW-0677">Repeat</keyword>
<proteinExistence type="predicted"/>
<feature type="binding site" evidence="6">
    <location>
        <position position="72"/>
    </location>
    <ligand>
        <name>Zn(2+)</name>
        <dbReference type="ChEBI" id="CHEBI:29105"/>
    </ligand>
</feature>
<dbReference type="GO" id="GO:0008270">
    <property type="term" value="F:zinc ion binding"/>
    <property type="evidence" value="ECO:0007669"/>
    <property type="project" value="UniProtKB-UniRule"/>
</dbReference>
<dbReference type="PROSITE" id="PS00028">
    <property type="entry name" value="ZINC_FINGER_C2H2_1"/>
    <property type="match status" value="4"/>
</dbReference>
<feature type="domain" description="C2H2-type" evidence="7">
    <location>
        <begin position="245"/>
        <end position="272"/>
    </location>
</feature>
<dbReference type="PANTHER" id="PTHR24403:SF67">
    <property type="entry name" value="FI01116P-RELATED"/>
    <property type="match status" value="1"/>
</dbReference>
<dbReference type="Proteomes" id="UP000322000">
    <property type="component" value="Chromosome 26"/>
</dbReference>
<dbReference type="AlphaFoldDB" id="A0A7E5WTS3"/>
<dbReference type="PROSITE" id="PS51915">
    <property type="entry name" value="ZAD"/>
    <property type="match status" value="1"/>
</dbReference>
<feature type="domain" description="C2H2-type" evidence="7">
    <location>
        <begin position="329"/>
        <end position="356"/>
    </location>
</feature>
<accession>A0A7E5WTS3</accession>
<dbReference type="OrthoDB" id="4737882at2759"/>
<evidence type="ECO:0000259" key="7">
    <source>
        <dbReference type="PROSITE" id="PS50157"/>
    </source>
</evidence>
<feature type="binding site" evidence="6">
    <location>
        <position position="28"/>
    </location>
    <ligand>
        <name>Zn(2+)</name>
        <dbReference type="ChEBI" id="CHEBI:29105"/>
    </ligand>
</feature>
<evidence type="ECO:0000313" key="9">
    <source>
        <dbReference type="Proteomes" id="UP000322000"/>
    </source>
</evidence>
<dbReference type="GO" id="GO:0045944">
    <property type="term" value="P:positive regulation of transcription by RNA polymerase II"/>
    <property type="evidence" value="ECO:0007669"/>
    <property type="project" value="TreeGrafter"/>
</dbReference>
<dbReference type="InterPro" id="IPR050688">
    <property type="entry name" value="Zinc_finger/UBP_domain"/>
</dbReference>
<dbReference type="InterPro" id="IPR036236">
    <property type="entry name" value="Znf_C2H2_sf"/>
</dbReference>
<dbReference type="SMART" id="SM00355">
    <property type="entry name" value="ZnF_C2H2"/>
    <property type="match status" value="6"/>
</dbReference>
<evidence type="ECO:0000259" key="8">
    <source>
        <dbReference type="PROSITE" id="PS51915"/>
    </source>
</evidence>
<name>A0A7E5WTS3_TRINI</name>
<dbReference type="GO" id="GO:0005634">
    <property type="term" value="C:nucleus"/>
    <property type="evidence" value="ECO:0007669"/>
    <property type="project" value="InterPro"/>
</dbReference>
<dbReference type="InterPro" id="IPR012934">
    <property type="entry name" value="Znf_AD"/>
</dbReference>
<evidence type="ECO:0000256" key="1">
    <source>
        <dbReference type="ARBA" id="ARBA00022723"/>
    </source>
</evidence>
<dbReference type="InParanoid" id="A0A7E5WTS3"/>
<dbReference type="SMART" id="SM00868">
    <property type="entry name" value="zf-AD"/>
    <property type="match status" value="1"/>
</dbReference>
<evidence type="ECO:0000256" key="5">
    <source>
        <dbReference type="PROSITE-ProRule" id="PRU00042"/>
    </source>
</evidence>
<feature type="domain" description="C2H2-type" evidence="7">
    <location>
        <begin position="272"/>
        <end position="299"/>
    </location>
</feature>
<dbReference type="InterPro" id="IPR013087">
    <property type="entry name" value="Znf_C2H2_type"/>
</dbReference>
<keyword evidence="9" id="KW-1185">Reference proteome</keyword>
<feature type="domain" description="C2H2-type" evidence="7">
    <location>
        <begin position="360"/>
        <end position="388"/>
    </location>
</feature>
<dbReference type="SUPFAM" id="SSF57667">
    <property type="entry name" value="beta-beta-alpha zinc fingers"/>
    <property type="match status" value="3"/>
</dbReference>
<dbReference type="Gene3D" id="3.30.160.60">
    <property type="entry name" value="Classic Zinc Finger"/>
    <property type="match status" value="4"/>
</dbReference>
<keyword evidence="3 5" id="KW-0863">Zinc-finger</keyword>
<sequence>MAIELKKATSDSNKSQEITSLVEYCRVCTTRSKNMSYLFGPGKKNIVDKIYYCTGVRLKNERDLPTHICPVCLTHLTIACKFKTSCLEADGAFRSLVINTEIKIKEWRLILDGFDDDILVKQEFDVDLESDDDREETILPSNEDGLEEILDQSEILDESAVTESEKDTVAVNGVDGVEKSNAIGLKKDGISTPLVRGRPKKTDSPRRLRKYKFKKLWCEPCNIKFDTKEQSAAHKREQHKDSETWVCEVCGKMFVHRASHYTHVKSHQPPQYACDTCDYKTWHKYDLVKHIRIHTGHKMYQCEYCTASYYTSSNLRSHIRRNHMHQRPHECNICRRTFFDRTKLNRHVDSHLEIKSPPRFECEVCHACFTRRCYWKKHLLRQHDVITPPQRPGRQKINLVIGEYLVQSKQDELGMCKEKV</sequence>
<evidence type="ECO:0000313" key="10">
    <source>
        <dbReference type="RefSeq" id="XP_026744238.1"/>
    </source>
</evidence>
<feature type="binding site" evidence="6">
    <location>
        <position position="25"/>
    </location>
    <ligand>
        <name>Zn(2+)</name>
        <dbReference type="ChEBI" id="CHEBI:29105"/>
    </ligand>
</feature>
<evidence type="ECO:0000256" key="3">
    <source>
        <dbReference type="ARBA" id="ARBA00022771"/>
    </source>
</evidence>
<dbReference type="PANTHER" id="PTHR24403">
    <property type="entry name" value="ZINC FINGER PROTEIN"/>
    <property type="match status" value="1"/>
</dbReference>
<organism evidence="9 10">
    <name type="scientific">Trichoplusia ni</name>
    <name type="common">Cabbage looper</name>
    <dbReference type="NCBI Taxonomy" id="7111"/>
    <lineage>
        <taxon>Eukaryota</taxon>
        <taxon>Metazoa</taxon>
        <taxon>Ecdysozoa</taxon>
        <taxon>Arthropoda</taxon>
        <taxon>Hexapoda</taxon>
        <taxon>Insecta</taxon>
        <taxon>Pterygota</taxon>
        <taxon>Neoptera</taxon>
        <taxon>Endopterygota</taxon>
        <taxon>Lepidoptera</taxon>
        <taxon>Glossata</taxon>
        <taxon>Ditrysia</taxon>
        <taxon>Noctuoidea</taxon>
        <taxon>Noctuidae</taxon>
        <taxon>Plusiinae</taxon>
        <taxon>Trichoplusia</taxon>
    </lineage>
</organism>